<accession>A0A9Q0GMM3</accession>
<dbReference type="AlphaFoldDB" id="A0A9Q0GMM3"/>
<evidence type="ECO:0000313" key="1">
    <source>
        <dbReference type="EMBL" id="KAJ4950205.1"/>
    </source>
</evidence>
<gene>
    <name evidence="1" type="ORF">NE237_027037</name>
</gene>
<reference evidence="1" key="1">
    <citation type="journal article" date="2023" name="Plant J.">
        <title>The genome of the king protea, Protea cynaroides.</title>
        <authorList>
            <person name="Chang J."/>
            <person name="Duong T.A."/>
            <person name="Schoeman C."/>
            <person name="Ma X."/>
            <person name="Roodt D."/>
            <person name="Barker N."/>
            <person name="Li Z."/>
            <person name="Van de Peer Y."/>
            <person name="Mizrachi E."/>
        </authorList>
    </citation>
    <scope>NUCLEOTIDE SEQUENCE</scope>
    <source>
        <tissue evidence="1">Young leaves</tissue>
    </source>
</reference>
<name>A0A9Q0GMM3_9MAGN</name>
<evidence type="ECO:0000313" key="2">
    <source>
        <dbReference type="Proteomes" id="UP001141806"/>
    </source>
</evidence>
<proteinExistence type="predicted"/>
<keyword evidence="2" id="KW-1185">Reference proteome</keyword>
<organism evidence="1 2">
    <name type="scientific">Protea cynaroides</name>
    <dbReference type="NCBI Taxonomy" id="273540"/>
    <lineage>
        <taxon>Eukaryota</taxon>
        <taxon>Viridiplantae</taxon>
        <taxon>Streptophyta</taxon>
        <taxon>Embryophyta</taxon>
        <taxon>Tracheophyta</taxon>
        <taxon>Spermatophyta</taxon>
        <taxon>Magnoliopsida</taxon>
        <taxon>Proteales</taxon>
        <taxon>Proteaceae</taxon>
        <taxon>Protea</taxon>
    </lineage>
</organism>
<sequence length="111" mass="13072">MQTWIIKQLWQEKQLYCYACQISLCSIIFHISDPWHSNHQINFLQLKLDVCDPTEVFAPANVFQLVLCERSFSIGSMSSGVSDWKSVFWRMPRIRYLAASFFPQTKEDFVT</sequence>
<protein>
    <submittedName>
        <fullName evidence="1">Uncharacterized protein</fullName>
    </submittedName>
</protein>
<comment type="caution">
    <text evidence="1">The sequence shown here is derived from an EMBL/GenBank/DDBJ whole genome shotgun (WGS) entry which is preliminary data.</text>
</comment>
<dbReference type="Proteomes" id="UP001141806">
    <property type="component" value="Unassembled WGS sequence"/>
</dbReference>
<dbReference type="EMBL" id="JAMYWD010000012">
    <property type="protein sequence ID" value="KAJ4950205.1"/>
    <property type="molecule type" value="Genomic_DNA"/>
</dbReference>